<dbReference type="PROSITE" id="PS50853">
    <property type="entry name" value="FN3"/>
    <property type="match status" value="2"/>
</dbReference>
<dbReference type="InterPro" id="IPR036116">
    <property type="entry name" value="FN3_sf"/>
</dbReference>
<dbReference type="Ensembl" id="ENSCCRT00020055479.1">
    <property type="protein sequence ID" value="ENSCCRP00020050923.1"/>
    <property type="gene ID" value="ENSCCRG00020022698.1"/>
</dbReference>
<dbReference type="InterPro" id="IPR016186">
    <property type="entry name" value="C-type_lectin-like/link_sf"/>
</dbReference>
<dbReference type="SMART" id="SM00060">
    <property type="entry name" value="FN3"/>
    <property type="match status" value="4"/>
</dbReference>
<evidence type="ECO:0000256" key="1">
    <source>
        <dbReference type="ARBA" id="ARBA00022737"/>
    </source>
</evidence>
<feature type="chain" id="PRO_5034951015" evidence="3">
    <location>
        <begin position="17"/>
        <end position="908"/>
    </location>
</feature>
<evidence type="ECO:0000313" key="7">
    <source>
        <dbReference type="Proteomes" id="UP000694701"/>
    </source>
</evidence>
<dbReference type="CDD" id="cd00037">
    <property type="entry name" value="CLECT"/>
    <property type="match status" value="1"/>
</dbReference>
<dbReference type="Gene3D" id="2.60.40.10">
    <property type="entry name" value="Immunoglobulins"/>
    <property type="match status" value="4"/>
</dbReference>
<evidence type="ECO:0000256" key="2">
    <source>
        <dbReference type="SAM" id="MobiDB-lite"/>
    </source>
</evidence>
<dbReference type="SUPFAM" id="SSF49265">
    <property type="entry name" value="Fibronectin type III"/>
    <property type="match status" value="2"/>
</dbReference>
<dbReference type="AlphaFoldDB" id="A0A8C2F6E2"/>
<proteinExistence type="predicted"/>
<dbReference type="Pfam" id="PF00059">
    <property type="entry name" value="Lectin_C"/>
    <property type="match status" value="1"/>
</dbReference>
<dbReference type="Gene3D" id="3.10.100.10">
    <property type="entry name" value="Mannose-Binding Protein A, subunit A"/>
    <property type="match status" value="1"/>
</dbReference>
<evidence type="ECO:0000259" key="4">
    <source>
        <dbReference type="PROSITE" id="PS50041"/>
    </source>
</evidence>
<feature type="signal peptide" evidence="3">
    <location>
        <begin position="1"/>
        <end position="16"/>
    </location>
</feature>
<evidence type="ECO:0000313" key="6">
    <source>
        <dbReference type="Ensembl" id="ENSCCRP00020050923.1"/>
    </source>
</evidence>
<protein>
    <submittedName>
        <fullName evidence="6">Uncharacterized protein</fullName>
    </submittedName>
</protein>
<dbReference type="InterPro" id="IPR016187">
    <property type="entry name" value="CTDL_fold"/>
</dbReference>
<feature type="compositionally biased region" description="Low complexity" evidence="2">
    <location>
        <begin position="249"/>
        <end position="291"/>
    </location>
</feature>
<sequence>MNILWLPLLLSSVIWAEEQYFPQLPNATWDEARLYCQSCFKELATITCSNVRLIVKNLSSDYWVGLRRSYNGSFPWAEWSNGDPVTYQNWYPGHPVPNKEKKLIPICSSTTESPLSTQITTTTATQMTSLETSTVTSAPITSAPVTSTPVTSAPVTSVSVTSASVTPAPVTSPKTSTMFQTEKDNDTCPVLTDMLDCLNMTCYELESFMTMCNRTTTTTVTPKTTTYNTTADVTTFSTTFNATTTKGATTKGATTKGATTEGGTTQGTTTEGTTTEDTTTESTTTESTTTSNCIFEPEPDPEQYIEDACVILLSFGMWKEEDCNTSLPYICYEERFFGQIYYSDVNTSAVNLSWTEGPGAENISHYRVEITEDNNQTYNQTYNQTFIQTDLFQHIPNLTAGTLYSVQVFPVKCGRDLNPQNISFYTQPSDVQNLTIVSITNVSAHLKWTEPDGNRDFYLVHVECKSNTSIDHPDEKCRSEECTIKNLVPGYEYEFTVKAVVNKTFGGVPSSASDYTKPSIVINLKQSDKKESTVIEASWYPPEGGHSGYHFCLKEVDHSQECKDCSSTTSSSITTNDNIPNADITTSSSSTTNFIMTTRSSSMMNSFTTSSSNTTTFISTTSSSSTTNNKITVCKNTTDNNISESVNSSGSKFCLCVQALTKNDTIAGEMTVISAYTYPKTVNISFKTDSQSIEASWNLEKGKYEKFEVTITTTAYKYTMQVNTTDLKYTFTELKAGVNYTVSVVTRNGDLTSIPDTKECYTSPAKPASVDAIVHKTTVDVSWEAPLMSKGAKINYMVKCHSSFWNELNETITTERKLTFHKLKPGTNYTFNVFVVVGNLMSDPETNYAITEPNKRTLILTMLCSSEKPLHCNKPETQEELFETLRHSFTERFKDMVHWNLSWKTKRN</sequence>
<feature type="domain" description="Fibronectin type-III" evidence="5">
    <location>
        <begin position="763"/>
        <end position="855"/>
    </location>
</feature>
<keyword evidence="3" id="KW-0732">Signal</keyword>
<reference evidence="6" key="1">
    <citation type="submission" date="2025-08" db="UniProtKB">
        <authorList>
            <consortium name="Ensembl"/>
        </authorList>
    </citation>
    <scope>IDENTIFICATION</scope>
</reference>
<feature type="domain" description="Fibronectin type-III" evidence="5">
    <location>
        <begin position="427"/>
        <end position="520"/>
    </location>
</feature>
<dbReference type="Pfam" id="PF00041">
    <property type="entry name" value="fn3"/>
    <property type="match status" value="4"/>
</dbReference>
<dbReference type="PROSITE" id="PS50041">
    <property type="entry name" value="C_TYPE_LECTIN_2"/>
    <property type="match status" value="1"/>
</dbReference>
<evidence type="ECO:0000259" key="5">
    <source>
        <dbReference type="PROSITE" id="PS50853"/>
    </source>
</evidence>
<dbReference type="PANTHER" id="PTHR46708:SF11">
    <property type="entry name" value="RECEPTOR-TYPE TYROSINE-PROTEIN PHOSPHATASE ETA-LIKE"/>
    <property type="match status" value="1"/>
</dbReference>
<name>A0A8C2F6E2_CYPCA</name>
<dbReference type="InterPro" id="IPR003961">
    <property type="entry name" value="FN3_dom"/>
</dbReference>
<dbReference type="CDD" id="cd00063">
    <property type="entry name" value="FN3"/>
    <property type="match status" value="4"/>
</dbReference>
<feature type="region of interest" description="Disordered" evidence="2">
    <location>
        <begin position="249"/>
        <end position="298"/>
    </location>
</feature>
<dbReference type="PANTHER" id="PTHR46708">
    <property type="entry name" value="TENASCIN"/>
    <property type="match status" value="1"/>
</dbReference>
<keyword evidence="1" id="KW-0677">Repeat</keyword>
<evidence type="ECO:0000256" key="3">
    <source>
        <dbReference type="SAM" id="SignalP"/>
    </source>
</evidence>
<dbReference type="SUPFAM" id="SSF56436">
    <property type="entry name" value="C-type lectin-like"/>
    <property type="match status" value="2"/>
</dbReference>
<dbReference type="Proteomes" id="UP000694701">
    <property type="component" value="Unplaced"/>
</dbReference>
<accession>A0A8C2F6E2</accession>
<organism evidence="6 7">
    <name type="scientific">Cyprinus carpio</name>
    <name type="common">Common carp</name>
    <dbReference type="NCBI Taxonomy" id="7962"/>
    <lineage>
        <taxon>Eukaryota</taxon>
        <taxon>Metazoa</taxon>
        <taxon>Chordata</taxon>
        <taxon>Craniata</taxon>
        <taxon>Vertebrata</taxon>
        <taxon>Euteleostomi</taxon>
        <taxon>Actinopterygii</taxon>
        <taxon>Neopterygii</taxon>
        <taxon>Teleostei</taxon>
        <taxon>Ostariophysi</taxon>
        <taxon>Cypriniformes</taxon>
        <taxon>Cyprinidae</taxon>
        <taxon>Cyprininae</taxon>
        <taxon>Cyprinus</taxon>
    </lineage>
</organism>
<dbReference type="InterPro" id="IPR001304">
    <property type="entry name" value="C-type_lectin-like"/>
</dbReference>
<dbReference type="InterPro" id="IPR013783">
    <property type="entry name" value="Ig-like_fold"/>
</dbReference>
<feature type="domain" description="C-type lectin" evidence="4">
    <location>
        <begin position="15"/>
        <end position="95"/>
    </location>
</feature>
<dbReference type="InterPro" id="IPR050991">
    <property type="entry name" value="ECM_Regulatory_Proteins"/>
</dbReference>